<feature type="domain" description="DUF6533" evidence="2">
    <location>
        <begin position="22"/>
        <end position="53"/>
    </location>
</feature>
<dbReference type="OrthoDB" id="3038503at2759"/>
<keyword evidence="1" id="KW-1133">Transmembrane helix</keyword>
<accession>A0A9P6ZYU3</accession>
<evidence type="ECO:0000313" key="4">
    <source>
        <dbReference type="Proteomes" id="UP000714275"/>
    </source>
</evidence>
<dbReference type="Pfam" id="PF20151">
    <property type="entry name" value="DUF6533"/>
    <property type="match status" value="1"/>
</dbReference>
<evidence type="ECO:0000313" key="3">
    <source>
        <dbReference type="EMBL" id="KAG1778346.1"/>
    </source>
</evidence>
<protein>
    <recommendedName>
        <fullName evidence="2">DUF6533 domain-containing protein</fullName>
    </recommendedName>
</protein>
<keyword evidence="1" id="KW-0812">Transmembrane</keyword>
<evidence type="ECO:0000256" key="1">
    <source>
        <dbReference type="SAM" id="Phobius"/>
    </source>
</evidence>
<keyword evidence="4" id="KW-1185">Reference proteome</keyword>
<organism evidence="3 4">
    <name type="scientific">Suillus placidus</name>
    <dbReference type="NCBI Taxonomy" id="48579"/>
    <lineage>
        <taxon>Eukaryota</taxon>
        <taxon>Fungi</taxon>
        <taxon>Dikarya</taxon>
        <taxon>Basidiomycota</taxon>
        <taxon>Agaricomycotina</taxon>
        <taxon>Agaricomycetes</taxon>
        <taxon>Agaricomycetidae</taxon>
        <taxon>Boletales</taxon>
        <taxon>Suillineae</taxon>
        <taxon>Suillaceae</taxon>
        <taxon>Suillus</taxon>
    </lineage>
</organism>
<comment type="caution">
    <text evidence="3">The sequence shown here is derived from an EMBL/GenBank/DDBJ whole genome shotgun (WGS) entry which is preliminary data.</text>
</comment>
<evidence type="ECO:0000259" key="2">
    <source>
        <dbReference type="Pfam" id="PF20151"/>
    </source>
</evidence>
<keyword evidence="1" id="KW-0472">Membrane</keyword>
<gene>
    <name evidence="3" type="ORF">EV702DRAFT_1044653</name>
</gene>
<feature type="transmembrane region" description="Helical" evidence="1">
    <location>
        <begin position="20"/>
        <end position="37"/>
    </location>
</feature>
<reference evidence="3" key="1">
    <citation type="journal article" date="2020" name="New Phytol.">
        <title>Comparative genomics reveals dynamic genome evolution in host specialist ectomycorrhizal fungi.</title>
        <authorList>
            <person name="Lofgren L.A."/>
            <person name="Nguyen N.H."/>
            <person name="Vilgalys R."/>
            <person name="Ruytinx J."/>
            <person name="Liao H.L."/>
            <person name="Branco S."/>
            <person name="Kuo A."/>
            <person name="LaButti K."/>
            <person name="Lipzen A."/>
            <person name="Andreopoulos W."/>
            <person name="Pangilinan J."/>
            <person name="Riley R."/>
            <person name="Hundley H."/>
            <person name="Na H."/>
            <person name="Barry K."/>
            <person name="Grigoriev I.V."/>
            <person name="Stajich J.E."/>
            <person name="Kennedy P.G."/>
        </authorList>
    </citation>
    <scope>NUCLEOTIDE SEQUENCE</scope>
    <source>
        <strain evidence="3">DOB743</strain>
    </source>
</reference>
<dbReference type="AlphaFoldDB" id="A0A9P6ZYU3"/>
<proteinExistence type="predicted"/>
<dbReference type="EMBL" id="JABBWD010000016">
    <property type="protein sequence ID" value="KAG1778346.1"/>
    <property type="molecule type" value="Genomic_DNA"/>
</dbReference>
<dbReference type="InterPro" id="IPR045340">
    <property type="entry name" value="DUF6533"/>
</dbReference>
<dbReference type="Proteomes" id="UP000714275">
    <property type="component" value="Unassembled WGS sequence"/>
</dbReference>
<sequence length="108" mass="12478">MTVVSDDPIWWPIINWNIVFSYWTVAAGAVVVYDWVLTLGQEIELIWHGWQITLTPKCFRYVILDYHILSHSKYAIGLADRCRVSEILNISDVAQHNDSIGYEGDHTN</sequence>
<name>A0A9P6ZYU3_9AGAM</name>